<evidence type="ECO:0000256" key="1">
    <source>
        <dbReference type="ARBA" id="ARBA00002606"/>
    </source>
</evidence>
<dbReference type="InterPro" id="IPR037022">
    <property type="entry name" value="Formyl_trans_C_sf"/>
</dbReference>
<dbReference type="NCBIfam" id="TIGR00460">
    <property type="entry name" value="fmt"/>
    <property type="match status" value="1"/>
</dbReference>
<evidence type="ECO:0000259" key="10">
    <source>
        <dbReference type="Pfam" id="PF02911"/>
    </source>
</evidence>
<protein>
    <recommendedName>
        <fullName evidence="4 8">Methionyl-tRNA formyltransferase</fullName>
        <ecNumber evidence="3 8">2.1.2.9</ecNumber>
    </recommendedName>
</protein>
<evidence type="ECO:0000259" key="9">
    <source>
        <dbReference type="Pfam" id="PF00551"/>
    </source>
</evidence>
<dbReference type="KEGG" id="ebla:JGUZn3_15660"/>
<dbReference type="InterPro" id="IPR041711">
    <property type="entry name" value="Met-tRNA-FMT_N"/>
</dbReference>
<feature type="domain" description="Formyl transferase N-terminal" evidence="9">
    <location>
        <begin position="5"/>
        <end position="184"/>
    </location>
</feature>
<dbReference type="AlphaFoldDB" id="A0A7H1NSM9"/>
<dbReference type="EC" id="2.1.2.9" evidence="3 8"/>
<evidence type="ECO:0000256" key="8">
    <source>
        <dbReference type="HAMAP-Rule" id="MF_00182"/>
    </source>
</evidence>
<dbReference type="Proteomes" id="UP000516349">
    <property type="component" value="Chromosome"/>
</dbReference>
<dbReference type="GO" id="GO:0005829">
    <property type="term" value="C:cytosol"/>
    <property type="evidence" value="ECO:0007669"/>
    <property type="project" value="TreeGrafter"/>
</dbReference>
<evidence type="ECO:0000256" key="5">
    <source>
        <dbReference type="ARBA" id="ARBA00022679"/>
    </source>
</evidence>
<dbReference type="InterPro" id="IPR005794">
    <property type="entry name" value="Fmt"/>
</dbReference>
<evidence type="ECO:0000256" key="2">
    <source>
        <dbReference type="ARBA" id="ARBA00010699"/>
    </source>
</evidence>
<dbReference type="CDD" id="cd08704">
    <property type="entry name" value="Met_tRNA_FMT_C"/>
    <property type="match status" value="1"/>
</dbReference>
<comment type="catalytic activity">
    <reaction evidence="7 8">
        <text>L-methionyl-tRNA(fMet) + (6R)-10-formyltetrahydrofolate = N-formyl-L-methionyl-tRNA(fMet) + (6S)-5,6,7,8-tetrahydrofolate + H(+)</text>
        <dbReference type="Rhea" id="RHEA:24380"/>
        <dbReference type="Rhea" id="RHEA-COMP:9952"/>
        <dbReference type="Rhea" id="RHEA-COMP:9953"/>
        <dbReference type="ChEBI" id="CHEBI:15378"/>
        <dbReference type="ChEBI" id="CHEBI:57453"/>
        <dbReference type="ChEBI" id="CHEBI:78530"/>
        <dbReference type="ChEBI" id="CHEBI:78844"/>
        <dbReference type="ChEBI" id="CHEBI:195366"/>
        <dbReference type="EC" id="2.1.2.9"/>
    </reaction>
</comment>
<evidence type="ECO:0000256" key="4">
    <source>
        <dbReference type="ARBA" id="ARBA00016014"/>
    </source>
</evidence>
<dbReference type="Pfam" id="PF02911">
    <property type="entry name" value="Formyl_trans_C"/>
    <property type="match status" value="1"/>
</dbReference>
<proteinExistence type="inferred from homology"/>
<accession>A0A7H1NSM9</accession>
<organism evidence="11 12">
    <name type="scientific">Entomobacter blattae</name>
    <dbReference type="NCBI Taxonomy" id="2762277"/>
    <lineage>
        <taxon>Bacteria</taxon>
        <taxon>Pseudomonadati</taxon>
        <taxon>Pseudomonadota</taxon>
        <taxon>Alphaproteobacteria</taxon>
        <taxon>Acetobacterales</taxon>
        <taxon>Acetobacteraceae</taxon>
        <taxon>Entomobacter</taxon>
    </lineage>
</organism>
<dbReference type="Gene3D" id="3.10.25.10">
    <property type="entry name" value="Formyl transferase, C-terminal domain"/>
    <property type="match status" value="1"/>
</dbReference>
<comment type="similarity">
    <text evidence="2 8">Belongs to the Fmt family.</text>
</comment>
<evidence type="ECO:0000256" key="3">
    <source>
        <dbReference type="ARBA" id="ARBA00012261"/>
    </source>
</evidence>
<gene>
    <name evidence="8 11" type="primary">fmt</name>
    <name evidence="11" type="ORF">JGUZn3_15660</name>
</gene>
<dbReference type="EMBL" id="CP060244">
    <property type="protein sequence ID" value="QNT78789.1"/>
    <property type="molecule type" value="Genomic_DNA"/>
</dbReference>
<keyword evidence="5 8" id="KW-0808">Transferase</keyword>
<dbReference type="InterPro" id="IPR002376">
    <property type="entry name" value="Formyl_transf_N"/>
</dbReference>
<feature type="domain" description="Formyl transferase C-terminal" evidence="10">
    <location>
        <begin position="203"/>
        <end position="301"/>
    </location>
</feature>
<evidence type="ECO:0000256" key="7">
    <source>
        <dbReference type="ARBA" id="ARBA00048558"/>
    </source>
</evidence>
<dbReference type="InterPro" id="IPR005793">
    <property type="entry name" value="Formyl_trans_C"/>
</dbReference>
<dbReference type="InterPro" id="IPR011034">
    <property type="entry name" value="Formyl_transferase-like_C_sf"/>
</dbReference>
<dbReference type="InterPro" id="IPR036477">
    <property type="entry name" value="Formyl_transf_N_sf"/>
</dbReference>
<dbReference type="Gene3D" id="3.40.50.170">
    <property type="entry name" value="Formyl transferase, N-terminal domain"/>
    <property type="match status" value="1"/>
</dbReference>
<dbReference type="Pfam" id="PF00551">
    <property type="entry name" value="Formyl_trans_N"/>
    <property type="match status" value="1"/>
</dbReference>
<dbReference type="CDD" id="cd08646">
    <property type="entry name" value="FMT_core_Met-tRNA-FMT_N"/>
    <property type="match status" value="1"/>
</dbReference>
<dbReference type="PANTHER" id="PTHR11138:SF5">
    <property type="entry name" value="METHIONYL-TRNA FORMYLTRANSFERASE, MITOCHONDRIAL"/>
    <property type="match status" value="1"/>
</dbReference>
<evidence type="ECO:0000313" key="11">
    <source>
        <dbReference type="EMBL" id="QNT78789.1"/>
    </source>
</evidence>
<keyword evidence="6 8" id="KW-0648">Protein biosynthesis</keyword>
<feature type="binding site" evidence="8">
    <location>
        <begin position="113"/>
        <end position="116"/>
    </location>
    <ligand>
        <name>(6S)-5,6,7,8-tetrahydrofolate</name>
        <dbReference type="ChEBI" id="CHEBI:57453"/>
    </ligand>
</feature>
<evidence type="ECO:0000256" key="6">
    <source>
        <dbReference type="ARBA" id="ARBA00022917"/>
    </source>
</evidence>
<dbReference type="RefSeq" id="WP_203413020.1">
    <property type="nucleotide sequence ID" value="NZ_CP060244.1"/>
</dbReference>
<dbReference type="HAMAP" id="MF_00182">
    <property type="entry name" value="Formyl_trans"/>
    <property type="match status" value="1"/>
</dbReference>
<dbReference type="SUPFAM" id="SSF53328">
    <property type="entry name" value="Formyltransferase"/>
    <property type="match status" value="1"/>
</dbReference>
<comment type="function">
    <text evidence="1 8">Attaches a formyl group to the free amino group of methionyl-tRNA(fMet). The formyl group appears to play a dual role in the initiator identity of N-formylmethionyl-tRNA by promoting its recognition by IF2 and preventing the misappropriation of this tRNA by the elongation apparatus.</text>
</comment>
<reference evidence="11 12" key="1">
    <citation type="submission" date="2020-08" db="EMBL/GenBank/DDBJ databases">
        <title>Complete genome sequence of Entomobacter blattae G55GP.</title>
        <authorList>
            <person name="Poehlein A."/>
            <person name="Guzman J."/>
            <person name="Daniel R."/>
            <person name="Vilcinskas A."/>
        </authorList>
    </citation>
    <scope>NUCLEOTIDE SEQUENCE [LARGE SCALE GENOMIC DNA]</scope>
    <source>
        <strain evidence="11 12">G55GP</strain>
    </source>
</reference>
<name>A0A7H1NSM9_9PROT</name>
<dbReference type="InterPro" id="IPR044135">
    <property type="entry name" value="Met-tRNA-FMT_C"/>
</dbReference>
<dbReference type="SUPFAM" id="SSF50486">
    <property type="entry name" value="FMT C-terminal domain-like"/>
    <property type="match status" value="1"/>
</dbReference>
<evidence type="ECO:0000313" key="12">
    <source>
        <dbReference type="Proteomes" id="UP000516349"/>
    </source>
</evidence>
<keyword evidence="12" id="KW-1185">Reference proteome</keyword>
<dbReference type="PANTHER" id="PTHR11138">
    <property type="entry name" value="METHIONYL-TRNA FORMYLTRANSFERASE"/>
    <property type="match status" value="1"/>
</dbReference>
<sequence length="311" mass="33977">MAKLKIVYMGTPDFAVPALKTLHEKGHIIACVYTQPPRKAGRGYKVIPSAVQSYAEKLSLPIRSPLKLKNNLEEQVHLLALKPDVIVVAAYGLILPKEVLNIPPKGCLNIHASLLPRWRGASPIQSSILAGDQESGVSIMKMEEGLDTGPVFLQDQVAITPTTTAQTLHDTLSELGASLLLQVLQIWPTPTPQPDDGVIYAPRLTKQDGAIHWAHPAEQIDRQVRAFTPWPGTYTHYKGEVLKISRVKPVPLPHGMTAHTPGTIIDESLTIYCGEHTALQIESLQRPGGKMLPTAQFLLGYPLPIHSILGQ</sequence>
<dbReference type="GO" id="GO:0004479">
    <property type="term" value="F:methionyl-tRNA formyltransferase activity"/>
    <property type="evidence" value="ECO:0007669"/>
    <property type="project" value="UniProtKB-UniRule"/>
</dbReference>